<protein>
    <recommendedName>
        <fullName evidence="5">Crinkler effector protein N-terminal domain-containing protein</fullName>
    </recommendedName>
</protein>
<reference evidence="6" key="1">
    <citation type="submission" date="2023-08" db="EMBL/GenBank/DDBJ databases">
        <title>Reference Genome Resource for the Citrus Pathogen Phytophthora citrophthora.</title>
        <authorList>
            <person name="Moller H."/>
            <person name="Coetzee B."/>
            <person name="Rose L.J."/>
            <person name="Van Niekerk J.M."/>
        </authorList>
    </citation>
    <scope>NUCLEOTIDE SEQUENCE</scope>
    <source>
        <strain evidence="6">STE-U-9442</strain>
    </source>
</reference>
<evidence type="ECO:0000259" key="5">
    <source>
        <dbReference type="Pfam" id="PF20147"/>
    </source>
</evidence>
<evidence type="ECO:0000256" key="4">
    <source>
        <dbReference type="SAM" id="MobiDB-lite"/>
    </source>
</evidence>
<dbReference type="Pfam" id="PF20147">
    <property type="entry name" value="Crinkler"/>
    <property type="match status" value="1"/>
</dbReference>
<comment type="caution">
    <text evidence="6">The sequence shown here is derived from an EMBL/GenBank/DDBJ whole genome shotgun (WGS) entry which is preliminary data.</text>
</comment>
<dbReference type="Proteomes" id="UP001259832">
    <property type="component" value="Unassembled WGS sequence"/>
</dbReference>
<sequence>MNPKKKKKSSHLDSPNANIKPKQTPKKQRQPNSAWVSTAVTDSCMVLNPIHDTMKCMRPTSSPLRYARKFSLPSSSFQNPPAQGKMTKLFCAIVGVRGSAFPVVIAEDASVSALKKAIAVDQKYDFAASKLQLFLAKTADGGWLRSDDPDVISMRSGDIPEQVKKLLNGEIDPAEEIGDLFGGAPTKKTIHVLVKARAGTGGERELESIRTHDALTRIQEDNVRYWHNMAEQYRKRGIVGKRKKIANGIVGKRNNIANSPENLREL</sequence>
<dbReference type="GO" id="GO:0043657">
    <property type="term" value="C:host cell"/>
    <property type="evidence" value="ECO:0007669"/>
    <property type="project" value="UniProtKB-SubCell"/>
</dbReference>
<dbReference type="AlphaFoldDB" id="A0AAD9LEM8"/>
<feature type="domain" description="Crinkler effector protein N-terminal" evidence="5">
    <location>
        <begin position="88"/>
        <end position="195"/>
    </location>
</feature>
<organism evidence="6 7">
    <name type="scientific">Phytophthora citrophthora</name>
    <dbReference type="NCBI Taxonomy" id="4793"/>
    <lineage>
        <taxon>Eukaryota</taxon>
        <taxon>Sar</taxon>
        <taxon>Stramenopiles</taxon>
        <taxon>Oomycota</taxon>
        <taxon>Peronosporomycetes</taxon>
        <taxon>Peronosporales</taxon>
        <taxon>Peronosporaceae</taxon>
        <taxon>Phytophthora</taxon>
    </lineage>
</organism>
<gene>
    <name evidence="6" type="ORF">P3T76_011942</name>
</gene>
<dbReference type="GO" id="GO:0005576">
    <property type="term" value="C:extracellular region"/>
    <property type="evidence" value="ECO:0007669"/>
    <property type="project" value="UniProtKB-SubCell"/>
</dbReference>
<dbReference type="InterPro" id="IPR045379">
    <property type="entry name" value="Crinkler_N"/>
</dbReference>
<accession>A0AAD9LEM8</accession>
<evidence type="ECO:0000313" key="6">
    <source>
        <dbReference type="EMBL" id="KAK1933728.1"/>
    </source>
</evidence>
<evidence type="ECO:0000256" key="3">
    <source>
        <dbReference type="ARBA" id="ARBA00022525"/>
    </source>
</evidence>
<proteinExistence type="predicted"/>
<keyword evidence="3" id="KW-0964">Secreted</keyword>
<evidence type="ECO:0000256" key="1">
    <source>
        <dbReference type="ARBA" id="ARBA00004340"/>
    </source>
</evidence>
<name>A0AAD9LEM8_9STRA</name>
<evidence type="ECO:0000313" key="7">
    <source>
        <dbReference type="Proteomes" id="UP001259832"/>
    </source>
</evidence>
<keyword evidence="7" id="KW-1185">Reference proteome</keyword>
<dbReference type="EMBL" id="JASMQC010000028">
    <property type="protein sequence ID" value="KAK1933728.1"/>
    <property type="molecule type" value="Genomic_DNA"/>
</dbReference>
<evidence type="ECO:0000256" key="2">
    <source>
        <dbReference type="ARBA" id="ARBA00004613"/>
    </source>
</evidence>
<feature type="region of interest" description="Disordered" evidence="4">
    <location>
        <begin position="1"/>
        <end position="34"/>
    </location>
</feature>
<comment type="subcellular location">
    <subcellularLocation>
        <location evidence="1">Host cell</location>
    </subcellularLocation>
    <subcellularLocation>
        <location evidence="2">Secreted</location>
    </subcellularLocation>
</comment>